<evidence type="ECO:0000256" key="8">
    <source>
        <dbReference type="SAM" id="MobiDB-lite"/>
    </source>
</evidence>
<dbReference type="PROSITE" id="PS00211">
    <property type="entry name" value="ABC_TRANSPORTER_1"/>
    <property type="match status" value="1"/>
</dbReference>
<dbReference type="PANTHER" id="PTHR43394">
    <property type="entry name" value="ATP-DEPENDENT PERMEASE MDL1, MITOCHONDRIAL"/>
    <property type="match status" value="1"/>
</dbReference>
<feature type="transmembrane region" description="Helical" evidence="9">
    <location>
        <begin position="1032"/>
        <end position="1054"/>
    </location>
</feature>
<feature type="compositionally biased region" description="Polar residues" evidence="8">
    <location>
        <begin position="141"/>
        <end position="152"/>
    </location>
</feature>
<keyword evidence="2" id="KW-0813">Transport</keyword>
<feature type="transmembrane region" description="Helical" evidence="9">
    <location>
        <begin position="457"/>
        <end position="476"/>
    </location>
</feature>
<dbReference type="EMBL" id="LWDF02000309">
    <property type="protein sequence ID" value="KAE8250579.1"/>
    <property type="molecule type" value="Genomic_DNA"/>
</dbReference>
<feature type="compositionally biased region" description="Basic and acidic residues" evidence="8">
    <location>
        <begin position="1"/>
        <end position="15"/>
    </location>
</feature>
<dbReference type="InterPro" id="IPR003439">
    <property type="entry name" value="ABC_transporter-like_ATP-bd"/>
</dbReference>
<feature type="transmembrane region" description="Helical" evidence="9">
    <location>
        <begin position="319"/>
        <end position="342"/>
    </location>
</feature>
<feature type="compositionally biased region" description="Polar residues" evidence="8">
    <location>
        <begin position="86"/>
        <end position="100"/>
    </location>
</feature>
<dbReference type="InterPro" id="IPR039421">
    <property type="entry name" value="Type_1_exporter"/>
</dbReference>
<evidence type="ECO:0000313" key="13">
    <source>
        <dbReference type="Proteomes" id="UP000077521"/>
    </source>
</evidence>
<keyword evidence="3 9" id="KW-0812">Transmembrane</keyword>
<dbReference type="SUPFAM" id="SSF52540">
    <property type="entry name" value="P-loop containing nucleoside triphosphate hydrolases"/>
    <property type="match status" value="2"/>
</dbReference>
<comment type="caution">
    <text evidence="12">The sequence shown here is derived from an EMBL/GenBank/DDBJ whole genome shotgun (WGS) entry which is preliminary data.</text>
</comment>
<dbReference type="InterPro" id="IPR027417">
    <property type="entry name" value="P-loop_NTPase"/>
</dbReference>
<accession>A0A8T8SXP5</accession>
<dbReference type="GO" id="GO:0016887">
    <property type="term" value="F:ATP hydrolysis activity"/>
    <property type="evidence" value="ECO:0007669"/>
    <property type="project" value="InterPro"/>
</dbReference>
<feature type="domain" description="ABC transmembrane type-1" evidence="11">
    <location>
        <begin position="1035"/>
        <end position="1319"/>
    </location>
</feature>
<evidence type="ECO:0000256" key="6">
    <source>
        <dbReference type="ARBA" id="ARBA00022989"/>
    </source>
</evidence>
<evidence type="ECO:0000256" key="7">
    <source>
        <dbReference type="ARBA" id="ARBA00023136"/>
    </source>
</evidence>
<protein>
    <recommendedName>
        <fullName evidence="14">Bile salt export pump</fullName>
    </recommendedName>
</protein>
<keyword evidence="5" id="KW-0067">ATP-binding</keyword>
<feature type="region of interest" description="Disordered" evidence="8">
    <location>
        <begin position="1"/>
        <end position="41"/>
    </location>
</feature>
<name>A0A8T8SXP5_9BASI</name>
<feature type="transmembrane region" description="Helical" evidence="9">
    <location>
        <begin position="1294"/>
        <end position="1314"/>
    </location>
</feature>
<dbReference type="Proteomes" id="UP000077521">
    <property type="component" value="Unassembled WGS sequence"/>
</dbReference>
<keyword evidence="4" id="KW-0547">Nucleotide-binding</keyword>
<reference evidence="12" key="2">
    <citation type="journal article" date="2019" name="IMA Fungus">
        <title>Genome sequencing and comparison of five Tilletia species to identify candidate genes for the detection of regulated species infecting wheat.</title>
        <authorList>
            <person name="Nguyen H.D.T."/>
            <person name="Sultana T."/>
            <person name="Kesanakurti P."/>
            <person name="Hambleton S."/>
        </authorList>
    </citation>
    <scope>NUCLEOTIDE SEQUENCE</scope>
    <source>
        <strain evidence="12">DAOMC 236416</strain>
    </source>
</reference>
<dbReference type="SMART" id="SM00382">
    <property type="entry name" value="AAA"/>
    <property type="match status" value="2"/>
</dbReference>
<evidence type="ECO:0000256" key="2">
    <source>
        <dbReference type="ARBA" id="ARBA00022448"/>
    </source>
</evidence>
<evidence type="ECO:0000256" key="5">
    <source>
        <dbReference type="ARBA" id="ARBA00022840"/>
    </source>
</evidence>
<dbReference type="GO" id="GO:0005524">
    <property type="term" value="F:ATP binding"/>
    <property type="evidence" value="ECO:0007669"/>
    <property type="project" value="UniProtKB-KW"/>
</dbReference>
<sequence>MSRSLRQEGPREHIPIPRRRLTFGETDDVHPSSHTDSLEILSTNASIPNGLDAPFVHVETSAASRRNRTHRRARSNRPPSLDLTCSVASGSDSDHGSSIQLDLKQSGGFYTKPPPSSSSSFTDFGHSWLPPPSPSVKYSGGESSVPSHPASTPQIVTVKPTLAVLLNIASRRDLILIGVPAALCAVGSGLVPAALTHILREAFDAFAKFNPTGAPTQAVSEEAKRALKSAIGTTVWQLVLLAGATLLLNLVSMSAWTSLGERTASRARMDCYTAVSGKDIAWFDQGMVLDAQADSKGEGQSAAGLATKFSRDADDVRSAYASACGSLLRFTTTTITAFILAFIHSWKLAFVTLAAVPLAALLTGFCERASGPLLQAERNALSEAGRLVQETVTSITAVKAFNGQSTELNRLRTVLEESSRAWNRTSLVWSLRSGLASSLMLAMFVQGFWYGSHLVQTGQATAGIVMTVFWSCLLVTTSTEQALRAMLPLQKGKMAAANIRNICIIQPSSIVTIGRSVLHNDHASFWQRLGLKWREAELGSPPTTAMPIDAIPHATVPSTPVSKKLSPEQGSVLSLSPPNFKRSKSTRVAAMRKIRPAKVCSGEVSFRSVAFAYPSRPSVLTLINTDMFFPSGETTFIVGGSGSGKSTIGSLLLRLYKPLSGEIYIDNNSIAFLDPNWCLENILVLSQSPVLFDMSIHDNIAIGRTARARMSGEVDLESGIPVVSREDVIAASRTALLHEFVISLQDGYDTILGSKGLNLSGGQKQRLAIARARLCDPTILVLDESTSALDQTSRLLVHEAVKTWRARSTTIIITHDLTQIGADDYTYVMENGRVVENGYRRNIEKQRDGKFRAMLKAQAQNAPTLIISDTVSPETPTSPTGLEARASLSLAQILEQGANGNHGLESSTMLRSVGGLSLRPLSSALDPSASVPDPRRRTLPLSWVQGPNGAKRSTQGKGHLASEAEWLDKTGRAAALGRRNTRRRAISEKAELQRIVEDDRALPDEAKSHTGSSSSSFVAISRRAWTGQKRKAVTVLGLIACMISGCTMPIFSYFLARLLATMAQTGQNSKVLRFAVLTLLLAILDGICVFLRQFVMETVAELWIRHLREEAYGRVLKQSMPWFHHPDNQAEHISHCLVRDGEDARNLVGQIWGQLLAIAAMIFVAFMWAIIVGWQLTFVGLAFVPLFGVIVYLQSRALARKETINKAKRDAVTKRFFDMTANIRAIRSMALDQIFMCRFAAVDQETLRNGIRTGPIVGIGVGLAEALTYLAEAVLFYVGTILIVNGHYTFERMIVVFNLMVFAVTFSSQMLAGLPGVAKASQAVTSLERLVLLPLETEESAGNAKARLDGGIEFDNVSFRYDAAQAPVLKQISFRIQPGETVAIVGSSGCGKSTLASLLQRLHEPTSGSVKIAGIPISSLDVNWLREHLTVVAQSPTLFNMTMLDNISYGANGFPTPLLQSGLLDDSSRRQNQVATAAAWAQMDQTIRKLPAGYETRLGDEGSQLSGGQAQRVAIARALMREHAKVLILDEFTSALDRSKQADFIDLLVLRKRKAYPEASNPFGRWFDAADVSVVVVTHNLEVMQRCDRILVLSEGRIVQDGPYERLMATNGPFATLARGGEWNEST</sequence>
<dbReference type="SUPFAM" id="SSF90123">
    <property type="entry name" value="ABC transporter transmembrane region"/>
    <property type="match status" value="2"/>
</dbReference>
<dbReference type="FunFam" id="3.40.50.300:FF:000604">
    <property type="entry name" value="ABC transporter B family member 28"/>
    <property type="match status" value="1"/>
</dbReference>
<dbReference type="GO" id="GO:0015421">
    <property type="term" value="F:ABC-type oligopeptide transporter activity"/>
    <property type="evidence" value="ECO:0007669"/>
    <property type="project" value="TreeGrafter"/>
</dbReference>
<dbReference type="PANTHER" id="PTHR43394:SF15">
    <property type="entry name" value="ALPHA-FACTOR-TRANSPORTING ATPASE"/>
    <property type="match status" value="1"/>
</dbReference>
<dbReference type="InterPro" id="IPR036640">
    <property type="entry name" value="ABC1_TM_sf"/>
</dbReference>
<feature type="region of interest" description="Disordered" evidence="8">
    <location>
        <begin position="924"/>
        <end position="961"/>
    </location>
</feature>
<feature type="transmembrane region" description="Helical" evidence="9">
    <location>
        <begin position="235"/>
        <end position="259"/>
    </location>
</feature>
<feature type="transmembrane region" description="Helical" evidence="9">
    <location>
        <begin position="174"/>
        <end position="195"/>
    </location>
</feature>
<evidence type="ECO:0000256" key="9">
    <source>
        <dbReference type="SAM" id="Phobius"/>
    </source>
</evidence>
<dbReference type="Gene3D" id="1.20.1560.10">
    <property type="entry name" value="ABC transporter type 1, transmembrane domain"/>
    <property type="match status" value="2"/>
</dbReference>
<dbReference type="PROSITE" id="PS50893">
    <property type="entry name" value="ABC_TRANSPORTER_2"/>
    <property type="match status" value="2"/>
</dbReference>
<feature type="transmembrane region" description="Helical" evidence="9">
    <location>
        <begin position="348"/>
        <end position="366"/>
    </location>
</feature>
<gene>
    <name evidence="12" type="ORF">A4X13_0g4590</name>
</gene>
<dbReference type="InterPro" id="IPR017871">
    <property type="entry name" value="ABC_transporter-like_CS"/>
</dbReference>
<feature type="domain" description="ABC transporter" evidence="10">
    <location>
        <begin position="1352"/>
        <end position="1620"/>
    </location>
</feature>
<feature type="compositionally biased region" description="Basic and acidic residues" evidence="8">
    <location>
        <begin position="27"/>
        <end position="37"/>
    </location>
</feature>
<reference evidence="12" key="1">
    <citation type="submission" date="2016-04" db="EMBL/GenBank/DDBJ databases">
        <authorList>
            <person name="Nguyen H.D."/>
            <person name="Samba Siva P."/>
            <person name="Cullis J."/>
            <person name="Levesque C.A."/>
            <person name="Hambleton S."/>
        </authorList>
    </citation>
    <scope>NUCLEOTIDE SEQUENCE</scope>
    <source>
        <strain evidence="12">DAOMC 236416</strain>
    </source>
</reference>
<dbReference type="Gene3D" id="3.40.50.300">
    <property type="entry name" value="P-loop containing nucleotide triphosphate hydrolases"/>
    <property type="match status" value="2"/>
</dbReference>
<feature type="region of interest" description="Disordered" evidence="8">
    <location>
        <begin position="61"/>
        <end position="152"/>
    </location>
</feature>
<feature type="compositionally biased region" description="Basic residues" evidence="8">
    <location>
        <begin position="65"/>
        <end position="75"/>
    </location>
</feature>
<evidence type="ECO:0000259" key="11">
    <source>
        <dbReference type="PROSITE" id="PS50929"/>
    </source>
</evidence>
<feature type="domain" description="ABC transmembrane type-1" evidence="11">
    <location>
        <begin position="181"/>
        <end position="491"/>
    </location>
</feature>
<dbReference type="Pfam" id="PF00664">
    <property type="entry name" value="ABC_membrane"/>
    <property type="match status" value="2"/>
</dbReference>
<dbReference type="InterPro" id="IPR011527">
    <property type="entry name" value="ABC1_TM_dom"/>
</dbReference>
<dbReference type="GO" id="GO:0090374">
    <property type="term" value="P:oligopeptide export from mitochondrion"/>
    <property type="evidence" value="ECO:0007669"/>
    <property type="project" value="TreeGrafter"/>
</dbReference>
<keyword evidence="7 9" id="KW-0472">Membrane</keyword>
<comment type="subcellular location">
    <subcellularLocation>
        <location evidence="1">Membrane</location>
        <topology evidence="1">Multi-pass membrane protein</topology>
    </subcellularLocation>
</comment>
<feature type="transmembrane region" description="Helical" evidence="9">
    <location>
        <begin position="1074"/>
        <end position="1095"/>
    </location>
</feature>
<evidence type="ECO:0000259" key="10">
    <source>
        <dbReference type="PROSITE" id="PS50893"/>
    </source>
</evidence>
<evidence type="ECO:0000256" key="4">
    <source>
        <dbReference type="ARBA" id="ARBA00022741"/>
    </source>
</evidence>
<evidence type="ECO:0000256" key="1">
    <source>
        <dbReference type="ARBA" id="ARBA00004141"/>
    </source>
</evidence>
<feature type="domain" description="ABC transporter" evidence="10">
    <location>
        <begin position="604"/>
        <end position="856"/>
    </location>
</feature>
<dbReference type="PROSITE" id="PS50929">
    <property type="entry name" value="ABC_TM1F"/>
    <property type="match status" value="2"/>
</dbReference>
<feature type="transmembrane region" description="Helical" evidence="9">
    <location>
        <begin position="1155"/>
        <end position="1174"/>
    </location>
</feature>
<evidence type="ECO:0000256" key="3">
    <source>
        <dbReference type="ARBA" id="ARBA00022692"/>
    </source>
</evidence>
<proteinExistence type="predicted"/>
<dbReference type="CDD" id="cd18577">
    <property type="entry name" value="ABC_6TM_Pgp_ABCB1_D1_like"/>
    <property type="match status" value="1"/>
</dbReference>
<dbReference type="FunFam" id="3.40.50.300:FF:001471">
    <property type="entry name" value="P-loop containing nucleoside triphosphate hydrolase protein"/>
    <property type="match status" value="1"/>
</dbReference>
<keyword evidence="6 9" id="KW-1133">Transmembrane helix</keyword>
<evidence type="ECO:0000313" key="12">
    <source>
        <dbReference type="EMBL" id="KAE8250579.1"/>
    </source>
</evidence>
<organism evidence="12 13">
    <name type="scientific">Tilletia indica</name>
    <dbReference type="NCBI Taxonomy" id="43049"/>
    <lineage>
        <taxon>Eukaryota</taxon>
        <taxon>Fungi</taxon>
        <taxon>Dikarya</taxon>
        <taxon>Basidiomycota</taxon>
        <taxon>Ustilaginomycotina</taxon>
        <taxon>Exobasidiomycetes</taxon>
        <taxon>Tilletiales</taxon>
        <taxon>Tilletiaceae</taxon>
        <taxon>Tilletia</taxon>
    </lineage>
</organism>
<evidence type="ECO:0008006" key="14">
    <source>
        <dbReference type="Google" id="ProtNLM"/>
    </source>
</evidence>
<feature type="transmembrane region" description="Helical" evidence="9">
    <location>
        <begin position="429"/>
        <end position="451"/>
    </location>
</feature>
<dbReference type="InterPro" id="IPR003593">
    <property type="entry name" value="AAA+_ATPase"/>
</dbReference>
<keyword evidence="13" id="KW-1185">Reference proteome</keyword>
<feature type="transmembrane region" description="Helical" evidence="9">
    <location>
        <begin position="1180"/>
        <end position="1199"/>
    </location>
</feature>
<dbReference type="CDD" id="cd18578">
    <property type="entry name" value="ABC_6TM_Pgp_ABCB1_D2_like"/>
    <property type="match status" value="1"/>
</dbReference>
<dbReference type="Pfam" id="PF00005">
    <property type="entry name" value="ABC_tran"/>
    <property type="match status" value="2"/>
</dbReference>
<dbReference type="GO" id="GO:0005743">
    <property type="term" value="C:mitochondrial inner membrane"/>
    <property type="evidence" value="ECO:0007669"/>
    <property type="project" value="TreeGrafter"/>
</dbReference>